<feature type="non-terminal residue" evidence="1">
    <location>
        <position position="1"/>
    </location>
</feature>
<proteinExistence type="predicted"/>
<reference evidence="1 2" key="1">
    <citation type="submission" date="2018-06" db="EMBL/GenBank/DDBJ databases">
        <title>A transcriptomic atlas of mushroom development highlights an independent origin of complex multicellularity.</title>
        <authorList>
            <consortium name="DOE Joint Genome Institute"/>
            <person name="Krizsan K."/>
            <person name="Almasi E."/>
            <person name="Merenyi Z."/>
            <person name="Sahu N."/>
            <person name="Viragh M."/>
            <person name="Koszo T."/>
            <person name="Mondo S."/>
            <person name="Kiss B."/>
            <person name="Balint B."/>
            <person name="Kues U."/>
            <person name="Barry K."/>
            <person name="Hegedus J.C."/>
            <person name="Henrissat B."/>
            <person name="Johnson J."/>
            <person name="Lipzen A."/>
            <person name="Ohm R."/>
            <person name="Nagy I."/>
            <person name="Pangilinan J."/>
            <person name="Yan J."/>
            <person name="Xiong Y."/>
            <person name="Grigoriev I.V."/>
            <person name="Hibbett D.S."/>
            <person name="Nagy L.G."/>
        </authorList>
    </citation>
    <scope>NUCLEOTIDE SEQUENCE [LARGE SCALE GENOMIC DNA]</scope>
    <source>
        <strain evidence="1 2">SZMC22713</strain>
    </source>
</reference>
<feature type="non-terminal residue" evidence="1">
    <location>
        <position position="138"/>
    </location>
</feature>
<dbReference type="AlphaFoldDB" id="A0A4Y7PEU3"/>
<dbReference type="EMBL" id="ML170558">
    <property type="protein sequence ID" value="TDL13538.1"/>
    <property type="molecule type" value="Genomic_DNA"/>
</dbReference>
<dbReference type="STRING" id="50990.A0A4Y7PEU3"/>
<protein>
    <submittedName>
        <fullName evidence="1">Uncharacterized protein</fullName>
    </submittedName>
</protein>
<sequence>PSWLQKALAEIRKGSFGAAWDALVEKWLSLEAKYGFSSPRTGLDTINRPEQYSWWIQRGREYTPDIDDINKFASGWWSWWCALQPEWRPTSPSNRPLMTGEGSWEVLMKPGRNGFLSVVMGLYWWKQKLGDDNSADWD</sequence>
<evidence type="ECO:0000313" key="2">
    <source>
        <dbReference type="Proteomes" id="UP000294933"/>
    </source>
</evidence>
<keyword evidence="2" id="KW-1185">Reference proteome</keyword>
<dbReference type="Proteomes" id="UP000294933">
    <property type="component" value="Unassembled WGS sequence"/>
</dbReference>
<evidence type="ECO:0000313" key="1">
    <source>
        <dbReference type="EMBL" id="TDL13538.1"/>
    </source>
</evidence>
<accession>A0A4Y7PEU3</accession>
<gene>
    <name evidence="1" type="ORF">BD410DRAFT_683500</name>
</gene>
<dbReference type="OrthoDB" id="2803783at2759"/>
<dbReference type="VEuPathDB" id="FungiDB:BD410DRAFT_683500"/>
<name>A0A4Y7PEU3_9AGAM</name>
<organism evidence="1 2">
    <name type="scientific">Rickenella mellea</name>
    <dbReference type="NCBI Taxonomy" id="50990"/>
    <lineage>
        <taxon>Eukaryota</taxon>
        <taxon>Fungi</taxon>
        <taxon>Dikarya</taxon>
        <taxon>Basidiomycota</taxon>
        <taxon>Agaricomycotina</taxon>
        <taxon>Agaricomycetes</taxon>
        <taxon>Hymenochaetales</taxon>
        <taxon>Rickenellaceae</taxon>
        <taxon>Rickenella</taxon>
    </lineage>
</organism>